<dbReference type="EMBL" id="WNKY01000001">
    <property type="protein sequence ID" value="MTV36304.1"/>
    <property type="molecule type" value="Genomic_DNA"/>
</dbReference>
<protein>
    <recommendedName>
        <fullName evidence="4">Haemophore haem-binding domain-containing protein</fullName>
    </recommendedName>
</protein>
<accession>A0A6L6PBG2</accession>
<evidence type="ECO:0000256" key="1">
    <source>
        <dbReference type="SAM" id="SignalP"/>
    </source>
</evidence>
<keyword evidence="1" id="KW-0732">Signal</keyword>
<reference evidence="2 3" key="1">
    <citation type="submission" date="2019-11" db="EMBL/GenBank/DDBJ databases">
        <title>Type strains purchased from KCTC, JCM and DSMZ.</title>
        <authorList>
            <person name="Lu H."/>
        </authorList>
    </citation>
    <scope>NUCLEOTIDE SEQUENCE [LARGE SCALE GENOMIC DNA]</scope>
    <source>
        <strain evidence="2 3">KCTC 22382</strain>
    </source>
</reference>
<gene>
    <name evidence="2" type="ORF">GM676_01745</name>
</gene>
<evidence type="ECO:0008006" key="4">
    <source>
        <dbReference type="Google" id="ProtNLM"/>
    </source>
</evidence>
<comment type="caution">
    <text evidence="2">The sequence shown here is derived from an EMBL/GenBank/DDBJ whole genome shotgun (WGS) entry which is preliminary data.</text>
</comment>
<name>A0A6L6PBG2_9BURK</name>
<dbReference type="AlphaFoldDB" id="A0A6L6PBG2"/>
<dbReference type="OrthoDB" id="7191994at2"/>
<evidence type="ECO:0000313" key="2">
    <source>
        <dbReference type="EMBL" id="MTV36304.1"/>
    </source>
</evidence>
<feature type="chain" id="PRO_5026877294" description="Haemophore haem-binding domain-containing protein" evidence="1">
    <location>
        <begin position="20"/>
        <end position="112"/>
    </location>
</feature>
<dbReference type="RefSeq" id="WP_155461646.1">
    <property type="nucleotide sequence ID" value="NZ_WNKY01000001.1"/>
</dbReference>
<sequence>MKFRNISLAALLSVITAMAAAQAPAPAPVAAQSSASCVKQKLSSESLVSELLDEPAAREVLYKHIPELRGNDQFDMARSMPLRAIQPYSEETFTDKVLDAIDADLAKLPICK</sequence>
<organism evidence="2 3">
    <name type="scientific">Duganella radicis</name>
    <dbReference type="NCBI Taxonomy" id="551988"/>
    <lineage>
        <taxon>Bacteria</taxon>
        <taxon>Pseudomonadati</taxon>
        <taxon>Pseudomonadota</taxon>
        <taxon>Betaproteobacteria</taxon>
        <taxon>Burkholderiales</taxon>
        <taxon>Oxalobacteraceae</taxon>
        <taxon>Telluria group</taxon>
        <taxon>Duganella</taxon>
    </lineage>
</organism>
<dbReference type="Proteomes" id="UP000475582">
    <property type="component" value="Unassembled WGS sequence"/>
</dbReference>
<evidence type="ECO:0000313" key="3">
    <source>
        <dbReference type="Proteomes" id="UP000475582"/>
    </source>
</evidence>
<keyword evidence="3" id="KW-1185">Reference proteome</keyword>
<feature type="signal peptide" evidence="1">
    <location>
        <begin position="1"/>
        <end position="19"/>
    </location>
</feature>
<proteinExistence type="predicted"/>